<dbReference type="InterPro" id="IPR000157">
    <property type="entry name" value="TIR_dom"/>
</dbReference>
<dbReference type="PANTHER" id="PTHR46270">
    <property type="entry name" value="ARMADILLO-TYPE FOLD-RELATED"/>
    <property type="match status" value="1"/>
</dbReference>
<dbReference type="AlphaFoldDB" id="A0A8S3QUK4"/>
<dbReference type="SUPFAM" id="SSF48371">
    <property type="entry name" value="ARM repeat"/>
    <property type="match status" value="1"/>
</dbReference>
<comment type="caution">
    <text evidence="2">The sequence shown here is derived from an EMBL/GenBank/DDBJ whole genome shotgun (WGS) entry which is preliminary data.</text>
</comment>
<dbReference type="PANTHER" id="PTHR46270:SF2">
    <property type="entry name" value="TIR DOMAIN-CONTAINING PROTEIN"/>
    <property type="match status" value="1"/>
</dbReference>
<dbReference type="EMBL" id="CAJPWZ010000698">
    <property type="protein sequence ID" value="CAG2198764.1"/>
    <property type="molecule type" value="Genomic_DNA"/>
</dbReference>
<keyword evidence="3" id="KW-1185">Reference proteome</keyword>
<dbReference type="Proteomes" id="UP000683360">
    <property type="component" value="Unassembled WGS sequence"/>
</dbReference>
<gene>
    <name evidence="2" type="ORF">MEDL_13515</name>
</gene>
<dbReference type="Gene3D" id="3.40.50.10140">
    <property type="entry name" value="Toll/interleukin-1 receptor homology (TIR) domain"/>
    <property type="match status" value="1"/>
</dbReference>
<dbReference type="InterPro" id="IPR035897">
    <property type="entry name" value="Toll_tir_struct_dom_sf"/>
</dbReference>
<reference evidence="2" key="1">
    <citation type="submission" date="2021-03" db="EMBL/GenBank/DDBJ databases">
        <authorList>
            <person name="Bekaert M."/>
        </authorList>
    </citation>
    <scope>NUCLEOTIDE SEQUENCE</scope>
</reference>
<evidence type="ECO:0000313" key="2">
    <source>
        <dbReference type="EMBL" id="CAG2198764.1"/>
    </source>
</evidence>
<accession>A0A8S3QUK4</accession>
<evidence type="ECO:0000259" key="1">
    <source>
        <dbReference type="Pfam" id="PF13676"/>
    </source>
</evidence>
<evidence type="ECO:0000313" key="3">
    <source>
        <dbReference type="Proteomes" id="UP000683360"/>
    </source>
</evidence>
<protein>
    <recommendedName>
        <fullName evidence="1">TIR domain-containing protein</fullName>
    </recommendedName>
</protein>
<dbReference type="InterPro" id="IPR011989">
    <property type="entry name" value="ARM-like"/>
</dbReference>
<organism evidence="2 3">
    <name type="scientific">Mytilus edulis</name>
    <name type="common">Blue mussel</name>
    <dbReference type="NCBI Taxonomy" id="6550"/>
    <lineage>
        <taxon>Eukaryota</taxon>
        <taxon>Metazoa</taxon>
        <taxon>Spiralia</taxon>
        <taxon>Lophotrochozoa</taxon>
        <taxon>Mollusca</taxon>
        <taxon>Bivalvia</taxon>
        <taxon>Autobranchia</taxon>
        <taxon>Pteriomorphia</taxon>
        <taxon>Mytilida</taxon>
        <taxon>Mytiloidea</taxon>
        <taxon>Mytilidae</taxon>
        <taxon>Mytilinae</taxon>
        <taxon>Mytilus</taxon>
    </lineage>
</organism>
<dbReference type="Gene3D" id="1.25.10.10">
    <property type="entry name" value="Leucine-rich Repeat Variant"/>
    <property type="match status" value="1"/>
</dbReference>
<feature type="domain" description="TIR" evidence="1">
    <location>
        <begin position="420"/>
        <end position="540"/>
    </location>
</feature>
<dbReference type="Pfam" id="PF13676">
    <property type="entry name" value="TIR_2"/>
    <property type="match status" value="1"/>
</dbReference>
<dbReference type="InterPro" id="IPR016024">
    <property type="entry name" value="ARM-type_fold"/>
</dbReference>
<dbReference type="OrthoDB" id="2148946at2759"/>
<dbReference type="GO" id="GO:0007165">
    <property type="term" value="P:signal transduction"/>
    <property type="evidence" value="ECO:0007669"/>
    <property type="project" value="InterPro"/>
</dbReference>
<dbReference type="SUPFAM" id="SSF52200">
    <property type="entry name" value="Toll/Interleukin receptor TIR domain"/>
    <property type="match status" value="1"/>
</dbReference>
<sequence length="676" mass="76906">MNDIIKLCGFTTLKSSNNLFISEKKSDNVILSSATPESPGITRSITKQRQTEEVHLAEAVSSSKDNASTTHETSSPSFNFNLAKTDILVIERKHEERTKGFVTMEFQNAAASLCAHFENIGDYEPRSEQSHILETLTKNCKEHQTVVIFCNICAEILESGSSSEYPGIPTQHIEPLTTMLFVLVNCSDNNDDISSIISKQSNFLRTVTKKLQQWTIPHFSEIDMKSVEGSDILDTLCTVLHNITMFEDNVPKVRDVNCIEAMKPYLESKDNTIRLLCLATLADLVNESESEIIKSNGDVIKFLMLTISMALETDDRTEDGWSLMELNSSNHGAVPLLVKIHNSGNIEEQREAARAIWTLSFDKKNKKEMIEKKTWNVIETLENKSQSSDEEVKEISRQALWTIKDQQNSFQPLPSDSRHIMISYNWGHQDKVLKIRDSLKDIGHRVWMDVDNMHGSTIDSMAKAVEEAYIVLMCYSFKYKNSDSCRNEAEYAYTLKKKIIPLKMEKDYKADGWLGFIIGAKKFFEFSGKYEYEDKVNELIREVQEAVDSNTDMLVEVPALVDKLTTKPILQSGSPVMSAPKPKEDQSNLINIVRKWTPSQVEKWLDKNNLPKKLLGRLRGKDIAFLRLLANQSHNTFYQTIREQLNIKDIKSMSDFLFALEDIDTDMTDLHSSSSL</sequence>
<proteinExistence type="predicted"/>
<name>A0A8S3QUK4_MYTED</name>